<dbReference type="Pfam" id="PF14391">
    <property type="entry name" value="DUF4421"/>
    <property type="match status" value="1"/>
</dbReference>
<dbReference type="AlphaFoldDB" id="A0A4Z0V633"/>
<organism evidence="1 2">
    <name type="scientific">Duncaniella freteri</name>
    <dbReference type="NCBI Taxonomy" id="2530391"/>
    <lineage>
        <taxon>Bacteria</taxon>
        <taxon>Pseudomonadati</taxon>
        <taxon>Bacteroidota</taxon>
        <taxon>Bacteroidia</taxon>
        <taxon>Bacteroidales</taxon>
        <taxon>Muribaculaceae</taxon>
        <taxon>Duncaniella</taxon>
    </lineage>
</organism>
<evidence type="ECO:0000313" key="2">
    <source>
        <dbReference type="Proteomes" id="UP000297635"/>
    </source>
</evidence>
<comment type="caution">
    <text evidence="1">The sequence shown here is derived from an EMBL/GenBank/DDBJ whole genome shotgun (WGS) entry which is preliminary data.</text>
</comment>
<dbReference type="EMBL" id="SJSA01000001">
    <property type="protein sequence ID" value="TGG40716.1"/>
    <property type="molecule type" value="Genomic_DNA"/>
</dbReference>
<keyword evidence="2" id="KW-1185">Reference proteome</keyword>
<sequence length="379" mass="43970">MTQIPRFGLLLVLMCSMFPLCMYGEECTSKQLPDSTLELSGNWFNQLSQCNFRINDPRIKYPRFVNFCRTVYNWGDTTFNRYDSAYVIGTGQNWKLYANSYNWHQSYAFIFHDQPVILHSKINSDLGISLNFMAVSIGYTWNVNRLITGKRDQRRIFNFSFTCALFSAEITSWNTYGDTKLTKFGNYKNVDGSNPDIPIDNMNHKAFNLNAYYFFNHNKYSQAAAYNFSKYQLKSAGSWILGINYGRHTIAMDFEHLPPSMTDDIPDFASKYDFSYTDYTILGGYGYSHVLPHNWLYNVTILPSVGYKRTEMTNTDVKKDNDFNNTISLNYQGKMSMTYNHRSLFVSATIRLDGNCYFDESYTFFNTRCSASAIVGVRF</sequence>
<proteinExistence type="predicted"/>
<evidence type="ECO:0000313" key="1">
    <source>
        <dbReference type="EMBL" id="TGG40716.1"/>
    </source>
</evidence>
<protein>
    <submittedName>
        <fullName evidence="1">DUF4421 domain-containing protein</fullName>
    </submittedName>
</protein>
<gene>
    <name evidence="1" type="ORF">EZ315_08605</name>
</gene>
<name>A0A4Z0V633_9BACT</name>
<dbReference type="RefSeq" id="WP_135471695.1">
    <property type="nucleotide sequence ID" value="NZ_CASRTU010000051.1"/>
</dbReference>
<accession>A0A4Z0V633</accession>
<dbReference type="InterPro" id="IPR025535">
    <property type="entry name" value="DUF4421"/>
</dbReference>
<dbReference type="Proteomes" id="UP000297635">
    <property type="component" value="Unassembled WGS sequence"/>
</dbReference>
<reference evidence="1 2" key="1">
    <citation type="submission" date="2019-02" db="EMBL/GenBank/DDBJ databases">
        <title>Isolation and identification of novel species under the genus Muribaculum.</title>
        <authorList>
            <person name="Miyake S."/>
            <person name="Ding Y."/>
            <person name="Low A."/>
            <person name="Soh M."/>
            <person name="Seedorf H."/>
        </authorList>
    </citation>
    <scope>NUCLEOTIDE SEQUENCE [LARGE SCALE GENOMIC DNA]</scope>
    <source>
        <strain evidence="1 2">TLL-A3</strain>
    </source>
</reference>